<evidence type="ECO:0000313" key="2">
    <source>
        <dbReference type="EMBL" id="MDD7915062.1"/>
    </source>
</evidence>
<evidence type="ECO:0000256" key="1">
    <source>
        <dbReference type="SAM" id="Phobius"/>
    </source>
</evidence>
<dbReference type="EMBL" id="JAOSLC020000003">
    <property type="protein sequence ID" value="MDD7915062.1"/>
    <property type="molecule type" value="Genomic_DNA"/>
</dbReference>
<reference evidence="2" key="1">
    <citation type="submission" date="2023-02" db="EMBL/GenBank/DDBJ databases">
        <title>Polaribacter ponticola sp. nov., isolated from seawater.</title>
        <authorList>
            <person name="Baek J.H."/>
            <person name="Kim J.M."/>
            <person name="Choi D.G."/>
            <person name="Jeon C.O."/>
        </authorList>
    </citation>
    <scope>NUCLEOTIDE SEQUENCE</scope>
    <source>
        <strain evidence="2">MSW5</strain>
    </source>
</reference>
<keyword evidence="3" id="KW-1185">Reference proteome</keyword>
<dbReference type="Proteomes" id="UP001151478">
    <property type="component" value="Unassembled WGS sequence"/>
</dbReference>
<keyword evidence="1" id="KW-1133">Transmembrane helix</keyword>
<keyword evidence="1" id="KW-0812">Transmembrane</keyword>
<feature type="transmembrane region" description="Helical" evidence="1">
    <location>
        <begin position="109"/>
        <end position="137"/>
    </location>
</feature>
<sequence length="349" mass="40727">MKIVNKIPFKRILQQLKADLIGKDSHRGVTLTYAWLANQFGHISLGFIPTFLLFYFFEIEGVRAAIYVSGFWFLFELYNFLGPLLSKRESNSGVLFVPKKEKYIFKPKWINVAFDTFTDVCFFTLGSLLFAFCIYKLNNNSVIIALILLAIYLAFATRYWYVTKMYQFYARFPFQFRLSQWNFIISSLDKLKVDRFLSTKNNGNHLLIYGSLNTGKTSLGVGVLNELSIKNNSCLYVNAIKMFNYFFKEQDDVLESHEIWNWKTASFLMIDDINPSEPIQEELISPKKLLSFIDTLKPKNKENRELLKTKNIIWVLGSKQNLVDENKDKWKDMLVDIGIEESKIVTINL</sequence>
<evidence type="ECO:0008006" key="4">
    <source>
        <dbReference type="Google" id="ProtNLM"/>
    </source>
</evidence>
<organism evidence="2 3">
    <name type="scientific">Polaribacter ponticola</name>
    <dbReference type="NCBI Taxonomy" id="2978475"/>
    <lineage>
        <taxon>Bacteria</taxon>
        <taxon>Pseudomonadati</taxon>
        <taxon>Bacteroidota</taxon>
        <taxon>Flavobacteriia</taxon>
        <taxon>Flavobacteriales</taxon>
        <taxon>Flavobacteriaceae</taxon>
    </lineage>
</organism>
<dbReference type="Gene3D" id="3.40.50.300">
    <property type="entry name" value="P-loop containing nucleotide triphosphate hydrolases"/>
    <property type="match status" value="1"/>
</dbReference>
<feature type="transmembrane region" description="Helical" evidence="1">
    <location>
        <begin position="33"/>
        <end position="56"/>
    </location>
</feature>
<keyword evidence="1" id="KW-0472">Membrane</keyword>
<evidence type="ECO:0000313" key="3">
    <source>
        <dbReference type="Proteomes" id="UP001151478"/>
    </source>
</evidence>
<dbReference type="RefSeq" id="WP_265725640.1">
    <property type="nucleotide sequence ID" value="NZ_JAOSLC020000003.1"/>
</dbReference>
<feature type="transmembrane region" description="Helical" evidence="1">
    <location>
        <begin position="62"/>
        <end position="81"/>
    </location>
</feature>
<protein>
    <recommendedName>
        <fullName evidence="4">ATP-binding protein</fullName>
    </recommendedName>
</protein>
<name>A0ABT5SCQ9_9FLAO</name>
<comment type="caution">
    <text evidence="2">The sequence shown here is derived from an EMBL/GenBank/DDBJ whole genome shotgun (WGS) entry which is preliminary data.</text>
</comment>
<dbReference type="SUPFAM" id="SSF52540">
    <property type="entry name" value="P-loop containing nucleoside triphosphate hydrolases"/>
    <property type="match status" value="1"/>
</dbReference>
<dbReference type="InterPro" id="IPR027417">
    <property type="entry name" value="P-loop_NTPase"/>
</dbReference>
<accession>A0ABT5SCQ9</accession>
<feature type="transmembrane region" description="Helical" evidence="1">
    <location>
        <begin position="143"/>
        <end position="161"/>
    </location>
</feature>
<gene>
    <name evidence="2" type="ORF">N5A56_011845</name>
</gene>
<proteinExistence type="predicted"/>